<evidence type="ECO:0000313" key="3">
    <source>
        <dbReference type="EMBL" id="AUG57359.1"/>
    </source>
</evidence>
<accession>A0A2K9E1U2</accession>
<dbReference type="InterPro" id="IPR004839">
    <property type="entry name" value="Aminotransferase_I/II_large"/>
</dbReference>
<protein>
    <recommendedName>
        <fullName evidence="1">Aminotransferase</fullName>
        <ecNumber evidence="1">2.6.1.-</ecNumber>
    </recommendedName>
</protein>
<dbReference type="Proteomes" id="UP000233534">
    <property type="component" value="Chromosome"/>
</dbReference>
<dbReference type="Proteomes" id="UP000239720">
    <property type="component" value="Unassembled WGS sequence"/>
</dbReference>
<dbReference type="Gene3D" id="3.90.1150.10">
    <property type="entry name" value="Aspartate Aminotransferase, domain 1"/>
    <property type="match status" value="2"/>
</dbReference>
<dbReference type="PANTHER" id="PTHR42691">
    <property type="entry name" value="ASPARTATE AMINOTRANSFERASE YHDR-RELATED"/>
    <property type="match status" value="1"/>
</dbReference>
<gene>
    <name evidence="3" type="primary">aspC</name>
    <name evidence="4" type="ORF">B9R14_11375</name>
    <name evidence="3" type="ORF">HVS_07210</name>
</gene>
<reference evidence="3 5" key="1">
    <citation type="submission" date="2017-12" db="EMBL/GenBank/DDBJ databases">
        <title>Complete genome sequence of Herbivorax saccincola GGR1, a novel Cellulosome-producing hydrolytic bacterium in a thermophilic biogas plant, established by Illumina and Nanopore MinION sequencing.</title>
        <authorList>
            <person name="Pechtl A."/>
            <person name="Ruckert C."/>
            <person name="Koeck D.E."/>
            <person name="Maus I."/>
            <person name="Winkler A."/>
            <person name="Kalinowski J."/>
            <person name="Puhler A."/>
            <person name="Schwarz W.W."/>
            <person name="Zverlov V.V."/>
            <person name="Schluter A."/>
            <person name="Liebl W."/>
        </authorList>
    </citation>
    <scope>NUCLEOTIDE SEQUENCE [LARGE SCALE GENOMIC DNA]</scope>
    <source>
        <strain evidence="3">GGR1</strain>
        <strain evidence="5">SR1</strain>
    </source>
</reference>
<evidence type="ECO:0000256" key="1">
    <source>
        <dbReference type="RuleBase" id="RU000481"/>
    </source>
</evidence>
<keyword evidence="1 3" id="KW-0808">Transferase</keyword>
<dbReference type="CDD" id="cd00609">
    <property type="entry name" value="AAT_like"/>
    <property type="match status" value="1"/>
</dbReference>
<name>A0A2K9E1U2_9FIRM</name>
<evidence type="ECO:0000313" key="6">
    <source>
        <dbReference type="Proteomes" id="UP000239720"/>
    </source>
</evidence>
<dbReference type="RefSeq" id="WP_101300636.1">
    <property type="nucleotide sequence ID" value="NZ_CP025197.1"/>
</dbReference>
<keyword evidence="5" id="KW-1185">Reference proteome</keyword>
<reference evidence="4 6" key="2">
    <citation type="journal article" date="2018" name="Syst. Appl. Microbiol.">
        <title>Characterization and high-quality draft genome sequence of Herbivorax saccincola A7, an anaerobic, alkaliphilic, thermophilic, cellulolytic, and xylanolytic bacterium.</title>
        <authorList>
            <person name="Aikawa S."/>
            <person name="Baramee S."/>
            <person name="Sermsathanaswadi J."/>
            <person name="Thianheng P."/>
            <person name="Tachaapaikoon C."/>
            <person name="Shikata A."/>
            <person name="Waeonukul R."/>
            <person name="Pason P."/>
            <person name="Ratanakhanokchai K."/>
            <person name="Kosugi A."/>
        </authorList>
    </citation>
    <scope>NUCLEOTIDE SEQUENCE [LARGE SCALE GENOMIC DNA]</scope>
    <source>
        <strain evidence="4 6">A7</strain>
    </source>
</reference>
<feature type="domain" description="Aminotransferase class I/classII large" evidence="2">
    <location>
        <begin position="34"/>
        <end position="380"/>
    </location>
</feature>
<sequence>MISKKVVENLEKSSWVRAMFDKGTKLRQIHGDDKVFDFSLGNPDPEPPASVKETLKNIISEDPKGIHHYMSNAGFLDVREKISKKINSETGLSLTVDNIIMTCGAAGGLNVVFKTLLDPGDEVIIFAPFFGEYNFYIDNHGGIPVIIPPVKDSFEPDLELFESKINKKTKALIINSPNNPSGYIYSEETLNKISDIISSKEKEFNTTIYVVSDEPYNQLIYDDIELPSILKIFKNSFVVNSFSKSLSLPGERIGYIAVNPDIENIKTVIDSLIFSNRILGFVNAPALFQKVISYSLDAKVDVEIYKARRDRLYEIITECGFSCIKPQGAFYLFPKSPIENDVEFVEHALKYNLLLVPGTGFGCPGYFRMAYCVSIETIENSYPAFKALAKDFNLI</sequence>
<comment type="cofactor">
    <cofactor evidence="1">
        <name>pyridoxal 5'-phosphate</name>
        <dbReference type="ChEBI" id="CHEBI:597326"/>
    </cofactor>
</comment>
<dbReference type="InterPro" id="IPR004838">
    <property type="entry name" value="NHTrfase_class1_PyrdxlP-BS"/>
</dbReference>
<dbReference type="Pfam" id="PF00155">
    <property type="entry name" value="Aminotran_1_2"/>
    <property type="match status" value="1"/>
</dbReference>
<dbReference type="SUPFAM" id="SSF53383">
    <property type="entry name" value="PLP-dependent transferases"/>
    <property type="match status" value="1"/>
</dbReference>
<evidence type="ECO:0000313" key="5">
    <source>
        <dbReference type="Proteomes" id="UP000233534"/>
    </source>
</evidence>
<dbReference type="NCBIfam" id="NF005305">
    <property type="entry name" value="PRK06836.1"/>
    <property type="match status" value="1"/>
</dbReference>
<dbReference type="Gene3D" id="3.40.640.10">
    <property type="entry name" value="Type I PLP-dependent aspartate aminotransferase-like (Major domain)"/>
    <property type="match status" value="1"/>
</dbReference>
<dbReference type="OrthoDB" id="9802328at2"/>
<dbReference type="EMBL" id="CP025197">
    <property type="protein sequence ID" value="AUG57359.1"/>
    <property type="molecule type" value="Genomic_DNA"/>
</dbReference>
<dbReference type="PANTHER" id="PTHR42691:SF1">
    <property type="entry name" value="ASPARTATE AMINOTRANSFERASE YHDR-RELATED"/>
    <property type="match status" value="1"/>
</dbReference>
<dbReference type="InterPro" id="IPR015421">
    <property type="entry name" value="PyrdxlP-dep_Trfase_major"/>
</dbReference>
<dbReference type="KEGG" id="hsc:HVS_07210"/>
<dbReference type="InterPro" id="IPR015424">
    <property type="entry name" value="PyrdxlP-dep_Trfase"/>
</dbReference>
<keyword evidence="1 3" id="KW-0032">Aminotransferase</keyword>
<evidence type="ECO:0000313" key="4">
    <source>
        <dbReference type="EMBL" id="PQQ67288.1"/>
    </source>
</evidence>
<dbReference type="AlphaFoldDB" id="A0A2K9E1U2"/>
<evidence type="ECO:0000259" key="2">
    <source>
        <dbReference type="Pfam" id="PF00155"/>
    </source>
</evidence>
<dbReference type="EMBL" id="NEMB01000003">
    <property type="protein sequence ID" value="PQQ67288.1"/>
    <property type="molecule type" value="Genomic_DNA"/>
</dbReference>
<proteinExistence type="inferred from homology"/>
<dbReference type="PROSITE" id="PS00105">
    <property type="entry name" value="AA_TRANSFER_CLASS_1"/>
    <property type="match status" value="1"/>
</dbReference>
<dbReference type="InterPro" id="IPR015422">
    <property type="entry name" value="PyrdxlP-dep_Trfase_small"/>
</dbReference>
<organism evidence="3 5">
    <name type="scientific">Acetivibrio saccincola</name>
    <dbReference type="NCBI Taxonomy" id="1677857"/>
    <lineage>
        <taxon>Bacteria</taxon>
        <taxon>Bacillati</taxon>
        <taxon>Bacillota</taxon>
        <taxon>Clostridia</taxon>
        <taxon>Eubacteriales</taxon>
        <taxon>Oscillospiraceae</taxon>
        <taxon>Acetivibrio</taxon>
    </lineage>
</organism>
<dbReference type="PRINTS" id="PR00753">
    <property type="entry name" value="ACCSYNTHASE"/>
</dbReference>
<dbReference type="GO" id="GO:0030170">
    <property type="term" value="F:pyridoxal phosphate binding"/>
    <property type="evidence" value="ECO:0007669"/>
    <property type="project" value="InterPro"/>
</dbReference>
<dbReference type="EC" id="2.6.1.-" evidence="1"/>
<dbReference type="GO" id="GO:0008483">
    <property type="term" value="F:transaminase activity"/>
    <property type="evidence" value="ECO:0007669"/>
    <property type="project" value="UniProtKB-KW"/>
</dbReference>
<comment type="similarity">
    <text evidence="1">Belongs to the class-I pyridoxal-phosphate-dependent aminotransferase family.</text>
</comment>